<accession>A0A6M6JR64</accession>
<dbReference type="RefSeq" id="WP_240157281.1">
    <property type="nucleotide sequence ID" value="NZ_CP053564.1"/>
</dbReference>
<proteinExistence type="predicted"/>
<keyword evidence="3" id="KW-0378">Hydrolase</keyword>
<keyword evidence="3" id="KW-0645">Protease</keyword>
<feature type="transmembrane region" description="Helical" evidence="1">
    <location>
        <begin position="92"/>
        <end position="114"/>
    </location>
</feature>
<protein>
    <submittedName>
        <fullName evidence="3">CPBP family intramembrane metalloprotease</fullName>
    </submittedName>
</protein>
<dbReference type="GO" id="GO:0004175">
    <property type="term" value="F:endopeptidase activity"/>
    <property type="evidence" value="ECO:0007669"/>
    <property type="project" value="UniProtKB-ARBA"/>
</dbReference>
<feature type="domain" description="CAAX prenyl protease 2/Lysostaphin resistance protein A-like" evidence="2">
    <location>
        <begin position="138"/>
        <end position="220"/>
    </location>
</feature>
<evidence type="ECO:0000256" key="1">
    <source>
        <dbReference type="SAM" id="Phobius"/>
    </source>
</evidence>
<dbReference type="EMBL" id="CP053564">
    <property type="protein sequence ID" value="QJY48781.1"/>
    <property type="molecule type" value="Genomic_DNA"/>
</dbReference>
<reference evidence="3 4" key="1">
    <citation type="submission" date="2020-05" db="EMBL/GenBank/DDBJ databases">
        <authorList>
            <person name="Mo P."/>
        </authorList>
    </citation>
    <scope>NUCLEOTIDE SEQUENCE [LARGE SCALE GENOMIC DNA]</scope>
    <source>
        <strain evidence="3 4">Gen01</strain>
    </source>
</reference>
<keyword evidence="4" id="KW-1185">Reference proteome</keyword>
<feature type="transmembrane region" description="Helical" evidence="1">
    <location>
        <begin position="56"/>
        <end position="80"/>
    </location>
</feature>
<evidence type="ECO:0000313" key="4">
    <source>
        <dbReference type="Proteomes" id="UP000505377"/>
    </source>
</evidence>
<keyword evidence="1" id="KW-1133">Transmembrane helix</keyword>
<dbReference type="Proteomes" id="UP000505377">
    <property type="component" value="Chromosome"/>
</dbReference>
<keyword evidence="1" id="KW-0472">Membrane</keyword>
<dbReference type="InterPro" id="IPR003675">
    <property type="entry name" value="Rce1/LyrA-like_dom"/>
</dbReference>
<feature type="transmembrane region" description="Helical" evidence="1">
    <location>
        <begin position="32"/>
        <end position="50"/>
    </location>
</feature>
<organism evidence="3 4">
    <name type="scientific">Pseudonocardia broussonetiae</name>
    <dbReference type="NCBI Taxonomy" id="2736640"/>
    <lineage>
        <taxon>Bacteria</taxon>
        <taxon>Bacillati</taxon>
        <taxon>Actinomycetota</taxon>
        <taxon>Actinomycetes</taxon>
        <taxon>Pseudonocardiales</taxon>
        <taxon>Pseudonocardiaceae</taxon>
        <taxon>Pseudonocardia</taxon>
    </lineage>
</organism>
<dbReference type="GO" id="GO:0006508">
    <property type="term" value="P:proteolysis"/>
    <property type="evidence" value="ECO:0007669"/>
    <property type="project" value="UniProtKB-KW"/>
</dbReference>
<keyword evidence="1" id="KW-0812">Transmembrane</keyword>
<name>A0A6M6JR64_9PSEU</name>
<dbReference type="AlphaFoldDB" id="A0A6M6JR64"/>
<dbReference type="GO" id="GO:0008237">
    <property type="term" value="F:metallopeptidase activity"/>
    <property type="evidence" value="ECO:0007669"/>
    <property type="project" value="UniProtKB-KW"/>
</dbReference>
<evidence type="ECO:0000313" key="3">
    <source>
        <dbReference type="EMBL" id="QJY48781.1"/>
    </source>
</evidence>
<dbReference type="KEGG" id="pbro:HOP40_25855"/>
<gene>
    <name evidence="3" type="ORF">HOP40_25855</name>
</gene>
<dbReference type="GO" id="GO:0080120">
    <property type="term" value="P:CAAX-box protein maturation"/>
    <property type="evidence" value="ECO:0007669"/>
    <property type="project" value="UniProtKB-ARBA"/>
</dbReference>
<evidence type="ECO:0000259" key="2">
    <source>
        <dbReference type="Pfam" id="PF02517"/>
    </source>
</evidence>
<dbReference type="Pfam" id="PF02517">
    <property type="entry name" value="Rce1-like"/>
    <property type="match status" value="1"/>
</dbReference>
<keyword evidence="3" id="KW-0482">Metalloprotease</keyword>
<sequence length="252" mass="27025">MKVTTWLPRWLTEKVPRDHWETDARFRRRRRVVAATSLAGAGMLGVGLSTKPDSPAFYGITLGTAATWVIGGLASGRLHLGWMQYGENLRRPLVTPVLTGVGAFGAFYAAALVAKRIPVLDRAISSVLQYADQGSDGLVVLTTLANGAAEEVFFRGALYAAVGEKRPVLASTGVYMLATVATRNPALVLASGVMGALFGLQRRSSGGIQAPLLTHLTWSTLMLRYLPPLFRREPLVKSPSELSSRSTSASSL</sequence>